<sequence>MAYETTPQVRARMRRARRALGWDISRMAQELRDAADHPHKMPSIRSLRRYIERWEEGDVVRITERYRILYARALNMDEDDLFQDGPELPDPPKPSAGDVEAIRGMLSALVTSDRQFGGTRIRRQATDYLTQVIEPRLHGHAPDAVRRSLFAVSTEFAMRVSAMNLDTDRLDASLMLLGRAASMANESGDPSLTAWVLSRRGEHEMHQAALATRPAQQAGFVQQALAYTEGAVGIARATPPLSRAFLTTKAALAWSLTGDRARTQRILGDVWDAYQRAGSAQEPSWMGAYGWGHLRHEEARCYVNLGMGRDAVRSAEESLSVRADPRPRAFTLGVLSIAHAQSLDIEQACARGHEMLALASQISSRRVCVRVNQMLAALKPHKGHPAVAGLREAARPVLAACSQEGRER</sequence>
<keyword evidence="2" id="KW-1185">Reference proteome</keyword>
<dbReference type="Proteomes" id="UP000462055">
    <property type="component" value="Unassembled WGS sequence"/>
</dbReference>
<protein>
    <submittedName>
        <fullName evidence="1">Uncharacterized protein</fullName>
    </submittedName>
</protein>
<organism evidence="1 2">
    <name type="scientific">Actinomadura physcomitrii</name>
    <dbReference type="NCBI Taxonomy" id="2650748"/>
    <lineage>
        <taxon>Bacteria</taxon>
        <taxon>Bacillati</taxon>
        <taxon>Actinomycetota</taxon>
        <taxon>Actinomycetes</taxon>
        <taxon>Streptosporangiales</taxon>
        <taxon>Thermomonosporaceae</taxon>
        <taxon>Actinomadura</taxon>
    </lineage>
</organism>
<accession>A0A6I4MKV5</accession>
<name>A0A6I4MKV5_9ACTN</name>
<proteinExistence type="predicted"/>
<dbReference type="AlphaFoldDB" id="A0A6I4MKV5"/>
<dbReference type="EMBL" id="WBMS02000028">
    <property type="protein sequence ID" value="MWA04597.1"/>
    <property type="molecule type" value="Genomic_DNA"/>
</dbReference>
<dbReference type="RefSeq" id="WP_151597100.1">
    <property type="nucleotide sequence ID" value="NZ_WBMS02000028.1"/>
</dbReference>
<evidence type="ECO:0000313" key="2">
    <source>
        <dbReference type="Proteomes" id="UP000462055"/>
    </source>
</evidence>
<gene>
    <name evidence="1" type="ORF">F8568_030310</name>
</gene>
<evidence type="ECO:0000313" key="1">
    <source>
        <dbReference type="EMBL" id="MWA04597.1"/>
    </source>
</evidence>
<comment type="caution">
    <text evidence="1">The sequence shown here is derived from an EMBL/GenBank/DDBJ whole genome shotgun (WGS) entry which is preliminary data.</text>
</comment>
<reference evidence="1" key="1">
    <citation type="submission" date="2019-12" db="EMBL/GenBank/DDBJ databases">
        <title>Actinomadura physcomitrii sp. nov., a novel actinomycete isolated from moss [Physcomitrium sphaericum (Ludw) Fuernr].</title>
        <authorList>
            <person name="Zhuang X."/>
        </authorList>
    </citation>
    <scope>NUCLEOTIDE SEQUENCE [LARGE SCALE GENOMIC DNA]</scope>
    <source>
        <strain evidence="1">LD22</strain>
    </source>
</reference>